<dbReference type="Proteomes" id="UP000824017">
    <property type="component" value="Unassembled WGS sequence"/>
</dbReference>
<keyword evidence="2" id="KW-0238">DNA-binding</keyword>
<dbReference type="AlphaFoldDB" id="A0A9D2D9V8"/>
<dbReference type="InterPro" id="IPR036388">
    <property type="entry name" value="WH-like_DNA-bd_sf"/>
</dbReference>
<proteinExistence type="predicted"/>
<evidence type="ECO:0000256" key="2">
    <source>
        <dbReference type="ARBA" id="ARBA00023125"/>
    </source>
</evidence>
<dbReference type="EMBL" id="DXCD01000090">
    <property type="protein sequence ID" value="HIZ12969.1"/>
    <property type="molecule type" value="Genomic_DNA"/>
</dbReference>
<sequence length="791" mass="92651">MSLRNVTIDKTAHIEEMLTDSLAVCLSGMPGTGRKTAVRMLLEKHPEVNAVFCSVEEIEDQSALGMRAEGRPNWYLVRKPEGCRYPESNEGFWSFIRSMPKEDRILTAVDGLIPQSFLELIWDGVMAAAMPESFWFTEAETYRYLRECRSGLRHREVHYLTGGWAGCIAMLVRLEKQLTDRWTAWELSSRYEIRKYIQSKILDVLPEDELRMLRERAAFPSLNEELVSILWDDPHRELEERLFVRGAMVYMPDTNSWHVQPALRMVMEEYTSPELCGKAIAWYEEKNQIQNALTCCWYLHDHQKYTECLIRNYDRVPFLHYERKRYTQEDRKIPELLYLEWMERYLRQDAGGMAEIRSRVRELAAEAVAAGGDKAKVTEICLNIAYTDPRLSAAEWMRLLEEETEPGQQVRLYFMLGEAVSYLCGLRDLSELFACGKAERAAYRRLWEERLHPVNQMPYHLAELEYEFQTDGPMMKKSGGRLDVLPEIHGNSPWQVRLGMMYLAYLITEEEERKENVQKYIRQLAETLEKEESPVCRWNTRALYYLAEAKWGEKEGLMKWIRETGGDIENESGKTRFYMAAEVKINLYLGNYGHAEDLLQMLVPYFQNNHSWRWLAESLFQRAILEKEKGETGQAFKTVAESLNAAGPYRYVRIYTGYGRQGAELLEEYREWLDKTDSSGHQNKKKYKYGSVLKMPVSDWVGYISRRAGRQKKYYLDLQKEQQNIYRVEKLTVTEQMVLQYLEKGYSNAQISETMNIKLPTVKTHIYNIFKKLGVKTRIQAVKKVRDSGAL</sequence>
<evidence type="ECO:0000256" key="3">
    <source>
        <dbReference type="ARBA" id="ARBA00023163"/>
    </source>
</evidence>
<dbReference type="PRINTS" id="PR00038">
    <property type="entry name" value="HTHLUXR"/>
</dbReference>
<dbReference type="InterPro" id="IPR000792">
    <property type="entry name" value="Tscrpt_reg_LuxR_C"/>
</dbReference>
<dbReference type="SUPFAM" id="SSF46894">
    <property type="entry name" value="C-terminal effector domain of the bipartite response regulators"/>
    <property type="match status" value="1"/>
</dbReference>
<evidence type="ECO:0000313" key="5">
    <source>
        <dbReference type="EMBL" id="HIZ12969.1"/>
    </source>
</evidence>
<dbReference type="PROSITE" id="PS00622">
    <property type="entry name" value="HTH_LUXR_1"/>
    <property type="match status" value="1"/>
</dbReference>
<keyword evidence="3" id="KW-0804">Transcription</keyword>
<evidence type="ECO:0000256" key="1">
    <source>
        <dbReference type="ARBA" id="ARBA00023015"/>
    </source>
</evidence>
<keyword evidence="1" id="KW-0805">Transcription regulation</keyword>
<evidence type="ECO:0000259" key="4">
    <source>
        <dbReference type="PROSITE" id="PS50043"/>
    </source>
</evidence>
<dbReference type="GO" id="GO:0003677">
    <property type="term" value="F:DNA binding"/>
    <property type="evidence" value="ECO:0007669"/>
    <property type="project" value="UniProtKB-KW"/>
</dbReference>
<protein>
    <submittedName>
        <fullName evidence="5">LuxR C-terminal-related transcriptional regulator</fullName>
    </submittedName>
</protein>
<dbReference type="PROSITE" id="PS50043">
    <property type="entry name" value="HTH_LUXR_2"/>
    <property type="match status" value="1"/>
</dbReference>
<dbReference type="InterPro" id="IPR016032">
    <property type="entry name" value="Sig_transdc_resp-reg_C-effctor"/>
</dbReference>
<feature type="domain" description="HTH luxR-type" evidence="4">
    <location>
        <begin position="724"/>
        <end position="789"/>
    </location>
</feature>
<gene>
    <name evidence="5" type="ORF">H9817_03440</name>
</gene>
<dbReference type="GO" id="GO:0006355">
    <property type="term" value="P:regulation of DNA-templated transcription"/>
    <property type="evidence" value="ECO:0007669"/>
    <property type="project" value="InterPro"/>
</dbReference>
<dbReference type="PANTHER" id="PTHR44688:SF16">
    <property type="entry name" value="DNA-BINDING TRANSCRIPTIONAL ACTIVATOR DEVR_DOSR"/>
    <property type="match status" value="1"/>
</dbReference>
<dbReference type="PANTHER" id="PTHR44688">
    <property type="entry name" value="DNA-BINDING TRANSCRIPTIONAL ACTIVATOR DEVR_DOSR"/>
    <property type="match status" value="1"/>
</dbReference>
<dbReference type="Pfam" id="PF00196">
    <property type="entry name" value="GerE"/>
    <property type="match status" value="1"/>
</dbReference>
<accession>A0A9D2D9V8</accession>
<dbReference type="Gene3D" id="1.25.40.10">
    <property type="entry name" value="Tetratricopeptide repeat domain"/>
    <property type="match status" value="1"/>
</dbReference>
<comment type="caution">
    <text evidence="5">The sequence shown here is derived from an EMBL/GenBank/DDBJ whole genome shotgun (WGS) entry which is preliminary data.</text>
</comment>
<dbReference type="InterPro" id="IPR011990">
    <property type="entry name" value="TPR-like_helical_dom_sf"/>
</dbReference>
<dbReference type="SMART" id="SM00421">
    <property type="entry name" value="HTH_LUXR"/>
    <property type="match status" value="1"/>
</dbReference>
<evidence type="ECO:0000313" key="6">
    <source>
        <dbReference type="Proteomes" id="UP000824017"/>
    </source>
</evidence>
<reference evidence="5" key="1">
    <citation type="journal article" date="2021" name="PeerJ">
        <title>Extensive microbial diversity within the chicken gut microbiome revealed by metagenomics and culture.</title>
        <authorList>
            <person name="Gilroy R."/>
            <person name="Ravi A."/>
            <person name="Getino M."/>
            <person name="Pursley I."/>
            <person name="Horton D.L."/>
            <person name="Alikhan N.F."/>
            <person name="Baker D."/>
            <person name="Gharbi K."/>
            <person name="Hall N."/>
            <person name="Watson M."/>
            <person name="Adriaenssens E.M."/>
            <person name="Foster-Nyarko E."/>
            <person name="Jarju S."/>
            <person name="Secka A."/>
            <person name="Antonio M."/>
            <person name="Oren A."/>
            <person name="Chaudhuri R.R."/>
            <person name="La Ragione R."/>
            <person name="Hildebrand F."/>
            <person name="Pallen M.J."/>
        </authorList>
    </citation>
    <scope>NUCLEOTIDE SEQUENCE</scope>
    <source>
        <strain evidence="5">ChiGjej1B1-13045</strain>
    </source>
</reference>
<dbReference type="Gene3D" id="1.10.10.10">
    <property type="entry name" value="Winged helix-like DNA-binding domain superfamily/Winged helix DNA-binding domain"/>
    <property type="match status" value="1"/>
</dbReference>
<name>A0A9D2D9V8_9FIRM</name>
<reference evidence="5" key="2">
    <citation type="submission" date="2021-04" db="EMBL/GenBank/DDBJ databases">
        <authorList>
            <person name="Gilroy R."/>
        </authorList>
    </citation>
    <scope>NUCLEOTIDE SEQUENCE</scope>
    <source>
        <strain evidence="5">ChiGjej1B1-13045</strain>
    </source>
</reference>
<organism evidence="5 6">
    <name type="scientific">Candidatus Mediterraneibacter stercorigallinarum</name>
    <dbReference type="NCBI Taxonomy" id="2838686"/>
    <lineage>
        <taxon>Bacteria</taxon>
        <taxon>Bacillati</taxon>
        <taxon>Bacillota</taxon>
        <taxon>Clostridia</taxon>
        <taxon>Lachnospirales</taxon>
        <taxon>Lachnospiraceae</taxon>
        <taxon>Mediterraneibacter</taxon>
    </lineage>
</organism>
<dbReference type="CDD" id="cd06170">
    <property type="entry name" value="LuxR_C_like"/>
    <property type="match status" value="1"/>
</dbReference>